<dbReference type="PANTHER" id="PTHR34375">
    <property type="entry name" value="GATA ZINC FINGER PROTEIN-RELATED"/>
    <property type="match status" value="1"/>
</dbReference>
<comment type="caution">
    <text evidence="4">The sequence shown here is derived from an EMBL/GenBank/DDBJ whole genome shotgun (WGS) entry which is preliminary data.</text>
</comment>
<evidence type="ECO:0000259" key="3">
    <source>
        <dbReference type="Pfam" id="PF16911"/>
    </source>
</evidence>
<dbReference type="InterPro" id="IPR031641">
    <property type="entry name" value="PapA_C"/>
</dbReference>
<evidence type="ECO:0000313" key="4">
    <source>
        <dbReference type="EMBL" id="KAK9290913.1"/>
    </source>
</evidence>
<dbReference type="AlphaFoldDB" id="A0AAP0S4N4"/>
<sequence>MRFHTSVCDRTSGVTLLRELVGSMMMEEGGVAARELEGEGEVSLGIEEYIPIGKANKPFWARGADMLGYSLNSMRLTNLNFGDVVSPRSSQVVRLQMSPRQTQPILSGCKSRGIKLCGVLAAAGLIAARSTKDLPDHQWQKYAVVTLIDCRSLLDPVLGSHHLGFYHSAILNTHDIQGGENIWELAKRSYKAFENAKNCNKHFSDMADLNFLMCKAIENPGLTPSSSMRTSLISVFEDPVIDESNEMHGQLGVEDYVGCASIHGVGPSIAIFDTIRDGQLDCVCVYPSPLHSRAQMQELVAEMKRLLVEGCDSVESES</sequence>
<dbReference type="Pfam" id="PF16911">
    <property type="entry name" value="PapA_C"/>
    <property type="match status" value="1"/>
</dbReference>
<keyword evidence="2" id="KW-0012">Acyltransferase</keyword>
<dbReference type="GO" id="GO:0016746">
    <property type="term" value="F:acyltransferase activity"/>
    <property type="evidence" value="ECO:0007669"/>
    <property type="project" value="UniProtKB-KW"/>
</dbReference>
<reference evidence="4 5" key="1">
    <citation type="journal article" date="2024" name="Plant J.">
        <title>Genome sequences and population genomics reveal climatic adaptation and genomic divergence between two closely related sweetgum species.</title>
        <authorList>
            <person name="Xu W.Q."/>
            <person name="Ren C.Q."/>
            <person name="Zhang X.Y."/>
            <person name="Comes H.P."/>
            <person name="Liu X.H."/>
            <person name="Li Y.G."/>
            <person name="Kettle C.J."/>
            <person name="Jalonen R."/>
            <person name="Gaisberger H."/>
            <person name="Ma Y.Z."/>
            <person name="Qiu Y.X."/>
        </authorList>
    </citation>
    <scope>NUCLEOTIDE SEQUENCE [LARGE SCALE GENOMIC DNA]</scope>
    <source>
        <strain evidence="4">Hangzhou</strain>
    </source>
</reference>
<organism evidence="4 5">
    <name type="scientific">Liquidambar formosana</name>
    <name type="common">Formosan gum</name>
    <dbReference type="NCBI Taxonomy" id="63359"/>
    <lineage>
        <taxon>Eukaryota</taxon>
        <taxon>Viridiplantae</taxon>
        <taxon>Streptophyta</taxon>
        <taxon>Embryophyta</taxon>
        <taxon>Tracheophyta</taxon>
        <taxon>Spermatophyta</taxon>
        <taxon>Magnoliopsida</taxon>
        <taxon>eudicotyledons</taxon>
        <taxon>Gunneridae</taxon>
        <taxon>Pentapetalae</taxon>
        <taxon>Saxifragales</taxon>
        <taxon>Altingiaceae</taxon>
        <taxon>Liquidambar</taxon>
    </lineage>
</organism>
<keyword evidence="1" id="KW-0808">Transferase</keyword>
<name>A0AAP0S4N4_LIQFO</name>
<evidence type="ECO:0000256" key="2">
    <source>
        <dbReference type="ARBA" id="ARBA00023315"/>
    </source>
</evidence>
<evidence type="ECO:0000313" key="5">
    <source>
        <dbReference type="Proteomes" id="UP001415857"/>
    </source>
</evidence>
<proteinExistence type="predicted"/>
<dbReference type="Proteomes" id="UP001415857">
    <property type="component" value="Unassembled WGS sequence"/>
</dbReference>
<gene>
    <name evidence="4" type="ORF">L1049_009092</name>
</gene>
<keyword evidence="5" id="KW-1185">Reference proteome</keyword>
<dbReference type="Gene3D" id="3.30.559.30">
    <property type="entry name" value="Nonribosomal peptide synthetase, condensation domain"/>
    <property type="match status" value="1"/>
</dbReference>
<dbReference type="EMBL" id="JBBPBK010000002">
    <property type="protein sequence ID" value="KAK9290913.1"/>
    <property type="molecule type" value="Genomic_DNA"/>
</dbReference>
<dbReference type="SUPFAM" id="SSF52777">
    <property type="entry name" value="CoA-dependent acyltransferases"/>
    <property type="match status" value="1"/>
</dbReference>
<protein>
    <recommendedName>
        <fullName evidence="3">Phthiocerol/phthiodiolone dimycocerosyl transferase C-terminal domain-containing protein</fullName>
    </recommendedName>
</protein>
<dbReference type="InterPro" id="IPR023213">
    <property type="entry name" value="CAT-like_dom_sf"/>
</dbReference>
<evidence type="ECO:0000256" key="1">
    <source>
        <dbReference type="ARBA" id="ARBA00022679"/>
    </source>
</evidence>
<feature type="domain" description="Phthiocerol/phthiodiolone dimycocerosyl transferase C-terminal" evidence="3">
    <location>
        <begin position="88"/>
        <end position="188"/>
    </location>
</feature>
<dbReference type="PANTHER" id="PTHR34375:SF2">
    <property type="entry name" value="GATA ZINC FINGER PROTEIN"/>
    <property type="match status" value="1"/>
</dbReference>
<accession>A0AAP0S4N4</accession>
<dbReference type="Gene3D" id="3.30.559.10">
    <property type="entry name" value="Chloramphenicol acetyltransferase-like domain"/>
    <property type="match status" value="1"/>
</dbReference>